<feature type="non-terminal residue" evidence="1">
    <location>
        <position position="131"/>
    </location>
</feature>
<gene>
    <name evidence="1" type="primary">ORF89559</name>
</gene>
<evidence type="ECO:0000313" key="1">
    <source>
        <dbReference type="EMBL" id="CEK74084.1"/>
    </source>
</evidence>
<reference evidence="1" key="1">
    <citation type="submission" date="2014-12" db="EMBL/GenBank/DDBJ databases">
        <title>Insight into the proteome of Arion vulgaris.</title>
        <authorList>
            <person name="Aradska J."/>
            <person name="Bulat T."/>
            <person name="Smidak R."/>
            <person name="Sarate P."/>
            <person name="Gangsoo J."/>
            <person name="Sialana F."/>
            <person name="Bilban M."/>
            <person name="Lubec G."/>
        </authorList>
    </citation>
    <scope>NUCLEOTIDE SEQUENCE</scope>
    <source>
        <tissue evidence="1">Skin</tissue>
    </source>
</reference>
<feature type="non-terminal residue" evidence="1">
    <location>
        <position position="1"/>
    </location>
</feature>
<proteinExistence type="predicted"/>
<organism evidence="1">
    <name type="scientific">Arion vulgaris</name>
    <dbReference type="NCBI Taxonomy" id="1028688"/>
    <lineage>
        <taxon>Eukaryota</taxon>
        <taxon>Metazoa</taxon>
        <taxon>Spiralia</taxon>
        <taxon>Lophotrochozoa</taxon>
        <taxon>Mollusca</taxon>
        <taxon>Gastropoda</taxon>
        <taxon>Heterobranchia</taxon>
        <taxon>Euthyneura</taxon>
        <taxon>Panpulmonata</taxon>
        <taxon>Eupulmonata</taxon>
        <taxon>Stylommatophora</taxon>
        <taxon>Helicina</taxon>
        <taxon>Arionoidea</taxon>
        <taxon>Arionidae</taxon>
        <taxon>Arion</taxon>
    </lineage>
</organism>
<evidence type="ECO:0008006" key="2">
    <source>
        <dbReference type="Google" id="ProtNLM"/>
    </source>
</evidence>
<name>A0A0B6ZZL5_9EUPU</name>
<accession>A0A0B6ZZL5</accession>
<sequence>NLPRLLKEDDQKSYLWALRILDLGIEKFPIYQKDTFEKLMSFLTSNPVPLVYISLQLLRILAVAGYQPDNVDSFTAWTQHIIDEGMETGHLNKSKLIHLAYYMSLLGLFNDALLLKIFSLDFVIDLDQDIQ</sequence>
<dbReference type="AlphaFoldDB" id="A0A0B6ZZL5"/>
<protein>
    <recommendedName>
        <fullName evidence="2">FAST kinase leucine-rich domain-containing protein</fullName>
    </recommendedName>
</protein>
<dbReference type="EMBL" id="HACG01027219">
    <property type="protein sequence ID" value="CEK74084.1"/>
    <property type="molecule type" value="Transcribed_RNA"/>
</dbReference>